<name>A0A8J5X6I2_DIALT</name>
<dbReference type="Gene3D" id="3.30.9.10">
    <property type="entry name" value="D-Amino Acid Oxidase, subunit A, domain 2"/>
    <property type="match status" value="1"/>
</dbReference>
<dbReference type="AlphaFoldDB" id="A0A8J5X6I2"/>
<organism evidence="2 3">
    <name type="scientific">Diacronema lutheri</name>
    <name type="common">Unicellular marine alga</name>
    <name type="synonym">Monochrysis lutheri</name>
    <dbReference type="NCBI Taxonomy" id="2081491"/>
    <lineage>
        <taxon>Eukaryota</taxon>
        <taxon>Haptista</taxon>
        <taxon>Haptophyta</taxon>
        <taxon>Pavlovophyceae</taxon>
        <taxon>Pavlovales</taxon>
        <taxon>Pavlovaceae</taxon>
        <taxon>Diacronema</taxon>
    </lineage>
</organism>
<reference evidence="2" key="1">
    <citation type="submission" date="2021-05" db="EMBL/GenBank/DDBJ databases">
        <title>The genome of the haptophyte Pavlova lutheri (Diacronema luteri, Pavlovales) - a model for lipid biosynthesis in eukaryotic algae.</title>
        <authorList>
            <person name="Hulatt C.J."/>
            <person name="Posewitz M.C."/>
        </authorList>
    </citation>
    <scope>NUCLEOTIDE SEQUENCE</scope>
    <source>
        <strain evidence="2">NIVA-4/92</strain>
    </source>
</reference>
<evidence type="ECO:0000313" key="2">
    <source>
        <dbReference type="EMBL" id="KAG8456957.1"/>
    </source>
</evidence>
<protein>
    <recommendedName>
        <fullName evidence="1">FAD dependent oxidoreductase domain-containing protein</fullName>
    </recommendedName>
</protein>
<dbReference type="Proteomes" id="UP000751190">
    <property type="component" value="Unassembled WGS sequence"/>
</dbReference>
<accession>A0A8J5X6I2</accession>
<dbReference type="EMBL" id="JAGTXO010000094">
    <property type="protein sequence ID" value="KAG8456957.1"/>
    <property type="molecule type" value="Genomic_DNA"/>
</dbReference>
<dbReference type="OrthoDB" id="424974at2759"/>
<dbReference type="GO" id="GO:0005737">
    <property type="term" value="C:cytoplasm"/>
    <property type="evidence" value="ECO:0007669"/>
    <property type="project" value="TreeGrafter"/>
</dbReference>
<dbReference type="InterPro" id="IPR006076">
    <property type="entry name" value="FAD-dep_OxRdtase"/>
</dbReference>
<evidence type="ECO:0000259" key="1">
    <source>
        <dbReference type="Pfam" id="PF01266"/>
    </source>
</evidence>
<comment type="caution">
    <text evidence="2">The sequence shown here is derived from an EMBL/GenBank/DDBJ whole genome shotgun (WGS) entry which is preliminary data.</text>
</comment>
<evidence type="ECO:0000313" key="3">
    <source>
        <dbReference type="Proteomes" id="UP000751190"/>
    </source>
</evidence>
<dbReference type="Pfam" id="PF01266">
    <property type="entry name" value="DAO"/>
    <property type="match status" value="1"/>
</dbReference>
<dbReference type="SUPFAM" id="SSF51905">
    <property type="entry name" value="FAD/NAD(P)-binding domain"/>
    <property type="match status" value="1"/>
</dbReference>
<dbReference type="PANTHER" id="PTHR13847">
    <property type="entry name" value="SARCOSINE DEHYDROGENASE-RELATED"/>
    <property type="match status" value="1"/>
</dbReference>
<sequence>MPSVVIVGGGIVGTSTAFYLAKRGCAPTIVERCHIAAEASGKAGGFLARDWQPSAPADGLAALSAASFDLHAELAHELGAEHIDYRRLSCIGVETARAGGARQLLVPRKLEHVQWTEVDGRGVRQMGDQSTIGQVHPRKLTTKMAEVAVALGATIVHGIATAIHAGAPVRVALASGEELRADAVVLAMGPWTDQIDGGLVVPRMLGQKYHSLTMQIDKTLDQAVFFQGKGDIELYPRPRGEVYVTGYTGDEPAPVAEAPGHVEVRESKLHPHELLARTLCAELAHATRTGVQACYLPLTQDGVPAIGKLPSAPGVYVGTGHSCWGILNGPATGKALAELILDGKQSVVPSLNAFDPARFARATARRAPRPL</sequence>
<dbReference type="Gene3D" id="3.50.50.60">
    <property type="entry name" value="FAD/NAD(P)-binding domain"/>
    <property type="match status" value="1"/>
</dbReference>
<feature type="domain" description="FAD dependent oxidoreductase" evidence="1">
    <location>
        <begin position="4"/>
        <end position="339"/>
    </location>
</feature>
<keyword evidence="3" id="KW-1185">Reference proteome</keyword>
<proteinExistence type="predicted"/>
<dbReference type="PANTHER" id="PTHR13847:SF150">
    <property type="entry name" value="OXIDOREDUCTASE TDA3-RELATED"/>
    <property type="match status" value="1"/>
</dbReference>
<dbReference type="InterPro" id="IPR036188">
    <property type="entry name" value="FAD/NAD-bd_sf"/>
</dbReference>
<gene>
    <name evidence="2" type="ORF">KFE25_011315</name>
</gene>